<comment type="caution">
    <text evidence="2">The sequence shown here is derived from an EMBL/GenBank/DDBJ whole genome shotgun (WGS) entry which is preliminary data.</text>
</comment>
<feature type="chain" id="PRO_5045245511" evidence="1">
    <location>
        <begin position="17"/>
        <end position="198"/>
    </location>
</feature>
<evidence type="ECO:0000256" key="1">
    <source>
        <dbReference type="SAM" id="SignalP"/>
    </source>
</evidence>
<proteinExistence type="predicted"/>
<reference evidence="2 3" key="1">
    <citation type="journal article" date="2024" name="IMA Fungus">
        <title>IMA Genome - F19 : A genome assembly and annotation guide to empower mycologists, including annotated draft genome sequences of Ceratocystis pirilliformis, Diaporthe australafricana, Fusarium ophioides, Paecilomyces lecythidis, and Sporothrix stenoceras.</title>
        <authorList>
            <person name="Aylward J."/>
            <person name="Wilson A.M."/>
            <person name="Visagie C.M."/>
            <person name="Spraker J."/>
            <person name="Barnes I."/>
            <person name="Buitendag C."/>
            <person name="Ceriani C."/>
            <person name="Del Mar Angel L."/>
            <person name="du Plessis D."/>
            <person name="Fuchs T."/>
            <person name="Gasser K."/>
            <person name="Kramer D."/>
            <person name="Li W."/>
            <person name="Munsamy K."/>
            <person name="Piso A."/>
            <person name="Price J.L."/>
            <person name="Sonnekus B."/>
            <person name="Thomas C."/>
            <person name="van der Nest A."/>
            <person name="van Dijk A."/>
            <person name="van Heerden A."/>
            <person name="van Vuuren N."/>
            <person name="Yilmaz N."/>
            <person name="Duong T.A."/>
            <person name="van der Merwe N.A."/>
            <person name="Wingfield M.J."/>
            <person name="Wingfield B.D."/>
        </authorList>
    </citation>
    <scope>NUCLEOTIDE SEQUENCE [LARGE SCALE GENOMIC DNA]</scope>
    <source>
        <strain evidence="2 3">CMW 18300</strain>
    </source>
</reference>
<keyword evidence="1" id="KW-0732">Signal</keyword>
<gene>
    <name evidence="2" type="ORF">Daus18300_013660</name>
</gene>
<accession>A0ABR3VYG6</accession>
<evidence type="ECO:0000313" key="2">
    <source>
        <dbReference type="EMBL" id="KAL1848291.1"/>
    </source>
</evidence>
<keyword evidence="3" id="KW-1185">Reference proteome</keyword>
<feature type="signal peptide" evidence="1">
    <location>
        <begin position="1"/>
        <end position="16"/>
    </location>
</feature>
<sequence>MLVPVLVAALAGTAAAVPTPQVKGDGITYGNWTVRADWSRCPDASLFDITLQGRIAVTGTTSGNGIVDFKLPVAPFEASLVLKPAGSIGFGSPFPPNMVDVALLETADADGNWATATFQPEKAGATSVDAAIAQVAWFTTPDQAFMPASELDFATLQKNQTAAIGTTVDPSFLRVYYVSAALSLVTVQEGNAWGLPFD</sequence>
<evidence type="ECO:0000313" key="3">
    <source>
        <dbReference type="Proteomes" id="UP001583177"/>
    </source>
</evidence>
<name>A0ABR3VYG6_9PEZI</name>
<organism evidence="2 3">
    <name type="scientific">Diaporthe australafricana</name>
    <dbReference type="NCBI Taxonomy" id="127596"/>
    <lineage>
        <taxon>Eukaryota</taxon>
        <taxon>Fungi</taxon>
        <taxon>Dikarya</taxon>
        <taxon>Ascomycota</taxon>
        <taxon>Pezizomycotina</taxon>
        <taxon>Sordariomycetes</taxon>
        <taxon>Sordariomycetidae</taxon>
        <taxon>Diaporthales</taxon>
        <taxon>Diaporthaceae</taxon>
        <taxon>Diaporthe</taxon>
    </lineage>
</organism>
<protein>
    <submittedName>
        <fullName evidence="2">Uncharacterized protein</fullName>
    </submittedName>
</protein>
<dbReference type="EMBL" id="JAWRVE010000222">
    <property type="protein sequence ID" value="KAL1848291.1"/>
    <property type="molecule type" value="Genomic_DNA"/>
</dbReference>
<dbReference type="Proteomes" id="UP001583177">
    <property type="component" value="Unassembled WGS sequence"/>
</dbReference>